<evidence type="ECO:0000313" key="3">
    <source>
        <dbReference type="Proteomes" id="UP001430356"/>
    </source>
</evidence>
<protein>
    <submittedName>
        <fullName evidence="2">Uncharacterized protein</fullName>
    </submittedName>
</protein>
<evidence type="ECO:0000313" key="2">
    <source>
        <dbReference type="EMBL" id="KAK7201758.1"/>
    </source>
</evidence>
<sequence>MEFERGPARCAPGIPVSSTDNCDVCSRSSSPPQHCGSSLDRLLSTDSDGVSQRALRSRQDALDRRESNLRHSERLFCDRVAAWEARCRQWEAAFAARLADLDAREVLLGRDVR</sequence>
<feature type="region of interest" description="Disordered" evidence="1">
    <location>
        <begin position="30"/>
        <end position="66"/>
    </location>
</feature>
<feature type="compositionally biased region" description="Basic and acidic residues" evidence="1">
    <location>
        <begin position="57"/>
        <end position="66"/>
    </location>
</feature>
<evidence type="ECO:0000256" key="1">
    <source>
        <dbReference type="SAM" id="MobiDB-lite"/>
    </source>
</evidence>
<organism evidence="2 3">
    <name type="scientific">Novymonas esmeraldas</name>
    <dbReference type="NCBI Taxonomy" id="1808958"/>
    <lineage>
        <taxon>Eukaryota</taxon>
        <taxon>Discoba</taxon>
        <taxon>Euglenozoa</taxon>
        <taxon>Kinetoplastea</taxon>
        <taxon>Metakinetoplastina</taxon>
        <taxon>Trypanosomatida</taxon>
        <taxon>Trypanosomatidae</taxon>
        <taxon>Novymonas</taxon>
    </lineage>
</organism>
<proteinExistence type="predicted"/>
<keyword evidence="3" id="KW-1185">Reference proteome</keyword>
<dbReference type="EMBL" id="JAECZO010000020">
    <property type="protein sequence ID" value="KAK7201758.1"/>
    <property type="molecule type" value="Genomic_DNA"/>
</dbReference>
<reference evidence="2 3" key="1">
    <citation type="journal article" date="2021" name="MBio">
        <title>A New Model Trypanosomatid, Novymonas esmeraldas: Genomic Perception of Its 'Candidatus Pandoraea novymonadis' Endosymbiont.</title>
        <authorList>
            <person name="Zakharova A."/>
            <person name="Saura A."/>
            <person name="Butenko A."/>
            <person name="Podesvova L."/>
            <person name="Warmusova S."/>
            <person name="Kostygov A.Y."/>
            <person name="Nenarokova A."/>
            <person name="Lukes J."/>
            <person name="Opperdoes F.R."/>
            <person name="Yurchenko V."/>
        </authorList>
    </citation>
    <scope>NUCLEOTIDE SEQUENCE [LARGE SCALE GENOMIC DNA]</scope>
    <source>
        <strain evidence="2 3">E262AT.01</strain>
    </source>
</reference>
<feature type="compositionally biased region" description="Low complexity" evidence="1">
    <location>
        <begin position="37"/>
        <end position="48"/>
    </location>
</feature>
<dbReference type="Proteomes" id="UP001430356">
    <property type="component" value="Unassembled WGS sequence"/>
</dbReference>
<gene>
    <name evidence="2" type="ORF">NESM_000241800</name>
</gene>
<name>A0AAW0F641_9TRYP</name>
<accession>A0AAW0F641</accession>
<dbReference type="AlphaFoldDB" id="A0AAW0F641"/>
<comment type="caution">
    <text evidence="2">The sequence shown here is derived from an EMBL/GenBank/DDBJ whole genome shotgun (WGS) entry which is preliminary data.</text>
</comment>